<feature type="binding site" evidence="8">
    <location>
        <position position="92"/>
    </location>
    <ligand>
        <name>Mg(2+)</name>
        <dbReference type="ChEBI" id="CHEBI:18420"/>
        <label>1</label>
        <note>catalytic</note>
    </ligand>
</feature>
<feature type="binding site" evidence="8">
    <location>
        <position position="91"/>
    </location>
    <ligand>
        <name>Mg(2+)</name>
        <dbReference type="ChEBI" id="CHEBI:18420"/>
        <label>1</label>
        <note>catalytic</note>
    </ligand>
</feature>
<dbReference type="PANTHER" id="PTHR20854:SF4">
    <property type="entry name" value="INOSITOL-1-MONOPHOSPHATASE-RELATED"/>
    <property type="match status" value="1"/>
</dbReference>
<dbReference type="GO" id="GO:0046854">
    <property type="term" value="P:phosphatidylinositol phosphate biosynthetic process"/>
    <property type="evidence" value="ECO:0007669"/>
    <property type="project" value="InterPro"/>
</dbReference>
<dbReference type="GO" id="GO:0006020">
    <property type="term" value="P:inositol metabolic process"/>
    <property type="evidence" value="ECO:0007669"/>
    <property type="project" value="TreeGrafter"/>
</dbReference>
<dbReference type="AlphaFoldDB" id="A0AAW2Z765"/>
<dbReference type="Proteomes" id="UP001431209">
    <property type="component" value="Unassembled WGS sequence"/>
</dbReference>
<dbReference type="Gene3D" id="3.40.190.80">
    <property type="match status" value="1"/>
</dbReference>
<dbReference type="EMBL" id="JAOPGA020001054">
    <property type="protein sequence ID" value="KAL0484536.1"/>
    <property type="molecule type" value="Genomic_DNA"/>
</dbReference>
<keyword evidence="11" id="KW-1185">Reference proteome</keyword>
<feature type="binding site" evidence="8">
    <location>
        <position position="72"/>
    </location>
    <ligand>
        <name>Mg(2+)</name>
        <dbReference type="ChEBI" id="CHEBI:18420"/>
        <label>1</label>
        <note>catalytic</note>
    </ligand>
</feature>
<sequence>MYTFDVEQAKAAALEAAYQAGVVIRDAFSNVNKKMDTKSAVTDIVTETDVLAEKIVIDRLKAFNSSFVFVSEETNNKIELTDAPTWIIDPIDGTTNFVHSFPFVAVSIGLAVNKQCVLGVVYNPILEETYSAIKGQGAFRKNKDGQDVKITSSAVTEISRSLLSTNYPYDRSTKALNDVHEKMDAFLKQNCRGVRFTGSAVINLVYVASGQLEAYFENGLQIWDIAAGKVIVEEAGGVVIDPCGGEIDISNRRVLAACTSDLAKQLASGLKQVEDKYAEK</sequence>
<evidence type="ECO:0000256" key="7">
    <source>
        <dbReference type="ARBA" id="ARBA00022842"/>
    </source>
</evidence>
<dbReference type="CDD" id="cd01639">
    <property type="entry name" value="IMPase"/>
    <property type="match status" value="1"/>
</dbReference>
<evidence type="ECO:0000256" key="8">
    <source>
        <dbReference type="PIRSR" id="PIRSR600760-2"/>
    </source>
</evidence>
<feature type="binding site" evidence="8">
    <location>
        <position position="224"/>
    </location>
    <ligand>
        <name>Mg(2+)</name>
        <dbReference type="ChEBI" id="CHEBI:18420"/>
        <label>1</label>
        <note>catalytic</note>
    </ligand>
</feature>
<comment type="catalytic activity">
    <reaction evidence="1 9">
        <text>a myo-inositol phosphate + H2O = myo-inositol + phosphate</text>
        <dbReference type="Rhea" id="RHEA:24056"/>
        <dbReference type="ChEBI" id="CHEBI:15377"/>
        <dbReference type="ChEBI" id="CHEBI:17268"/>
        <dbReference type="ChEBI" id="CHEBI:43474"/>
        <dbReference type="ChEBI" id="CHEBI:84139"/>
        <dbReference type="EC" id="3.1.3.25"/>
    </reaction>
</comment>
<gene>
    <name evidence="10" type="ORF">AKO1_011619</name>
</gene>
<dbReference type="GO" id="GO:0008934">
    <property type="term" value="F:inositol monophosphate 1-phosphatase activity"/>
    <property type="evidence" value="ECO:0007669"/>
    <property type="project" value="InterPro"/>
</dbReference>
<dbReference type="InterPro" id="IPR020583">
    <property type="entry name" value="Inositol_monoP_metal-BS"/>
</dbReference>
<dbReference type="PRINTS" id="PR00377">
    <property type="entry name" value="IMPHPHTASES"/>
</dbReference>
<dbReference type="PROSITE" id="PS00629">
    <property type="entry name" value="IMP_1"/>
    <property type="match status" value="1"/>
</dbReference>
<evidence type="ECO:0000256" key="3">
    <source>
        <dbReference type="ARBA" id="ARBA00005152"/>
    </source>
</evidence>
<evidence type="ECO:0000313" key="10">
    <source>
        <dbReference type="EMBL" id="KAL0484536.1"/>
    </source>
</evidence>
<accession>A0AAW2Z765</accession>
<dbReference type="GO" id="GO:0046872">
    <property type="term" value="F:metal ion binding"/>
    <property type="evidence" value="ECO:0007669"/>
    <property type="project" value="UniProtKB-KW"/>
</dbReference>
<evidence type="ECO:0000256" key="9">
    <source>
        <dbReference type="RuleBase" id="RU364068"/>
    </source>
</evidence>
<dbReference type="PROSITE" id="PS00630">
    <property type="entry name" value="IMP_2"/>
    <property type="match status" value="1"/>
</dbReference>
<dbReference type="InterPro" id="IPR000760">
    <property type="entry name" value="Inositol_monophosphatase-like"/>
</dbReference>
<feature type="binding site" evidence="8">
    <location>
        <position position="89"/>
    </location>
    <ligand>
        <name>Mg(2+)</name>
        <dbReference type="ChEBI" id="CHEBI:18420"/>
        <label>1</label>
        <note>catalytic</note>
    </ligand>
</feature>
<proteinExistence type="inferred from homology"/>
<dbReference type="Pfam" id="PF00459">
    <property type="entry name" value="Inositol_P"/>
    <property type="match status" value="1"/>
</dbReference>
<dbReference type="Gene3D" id="3.30.540.10">
    <property type="entry name" value="Fructose-1,6-Bisphosphatase, subunit A, domain 1"/>
    <property type="match status" value="1"/>
</dbReference>
<evidence type="ECO:0000256" key="4">
    <source>
        <dbReference type="ARBA" id="ARBA00009759"/>
    </source>
</evidence>
<comment type="similarity">
    <text evidence="4 9">Belongs to the inositol monophosphatase superfamily.</text>
</comment>
<dbReference type="EC" id="3.1.3.25" evidence="9"/>
<dbReference type="SUPFAM" id="SSF56655">
    <property type="entry name" value="Carbohydrate phosphatase"/>
    <property type="match status" value="1"/>
</dbReference>
<dbReference type="PANTHER" id="PTHR20854">
    <property type="entry name" value="INOSITOL MONOPHOSPHATASE"/>
    <property type="match status" value="1"/>
</dbReference>
<reference evidence="10 11" key="1">
    <citation type="submission" date="2024-03" db="EMBL/GenBank/DDBJ databases">
        <title>The Acrasis kona genome and developmental transcriptomes reveal deep origins of eukaryotic multicellular pathways.</title>
        <authorList>
            <person name="Sheikh S."/>
            <person name="Fu C.-J."/>
            <person name="Brown M.W."/>
            <person name="Baldauf S.L."/>
        </authorList>
    </citation>
    <scope>NUCLEOTIDE SEQUENCE [LARGE SCALE GENOMIC DNA]</scope>
    <source>
        <strain evidence="10 11">ATCC MYA-3509</strain>
    </source>
</reference>
<evidence type="ECO:0000256" key="2">
    <source>
        <dbReference type="ARBA" id="ARBA00001946"/>
    </source>
</evidence>
<evidence type="ECO:0000313" key="11">
    <source>
        <dbReference type="Proteomes" id="UP001431209"/>
    </source>
</evidence>
<dbReference type="InterPro" id="IPR020552">
    <property type="entry name" value="Inositol_monoPase_Li-sen"/>
</dbReference>
<keyword evidence="7 8" id="KW-0460">Magnesium</keyword>
<comment type="cofactor">
    <cofactor evidence="2 8 9">
        <name>Mg(2+)</name>
        <dbReference type="ChEBI" id="CHEBI:18420"/>
    </cofactor>
</comment>
<dbReference type="PRINTS" id="PR00378">
    <property type="entry name" value="LIIMPHPHTASE"/>
</dbReference>
<organism evidence="10 11">
    <name type="scientific">Acrasis kona</name>
    <dbReference type="NCBI Taxonomy" id="1008807"/>
    <lineage>
        <taxon>Eukaryota</taxon>
        <taxon>Discoba</taxon>
        <taxon>Heterolobosea</taxon>
        <taxon>Tetramitia</taxon>
        <taxon>Eutetramitia</taxon>
        <taxon>Acrasidae</taxon>
        <taxon>Acrasis</taxon>
    </lineage>
</organism>
<comment type="pathway">
    <text evidence="3 9">Polyol metabolism; myo-inositol biosynthesis; myo-inositol from D-glucose 6-phosphate: step 2/2.</text>
</comment>
<dbReference type="FunFam" id="3.30.540.10:FF:000004">
    <property type="entry name" value="Inositol-1-monophosphatase"/>
    <property type="match status" value="1"/>
</dbReference>
<comment type="caution">
    <text evidence="10">The sequence shown here is derived from an EMBL/GenBank/DDBJ whole genome shotgun (WGS) entry which is preliminary data.</text>
</comment>
<dbReference type="FunFam" id="3.40.190.80:FF:000002">
    <property type="entry name" value="Inositol-1-monophosphatase"/>
    <property type="match status" value="1"/>
</dbReference>
<dbReference type="InterPro" id="IPR033942">
    <property type="entry name" value="IMPase"/>
</dbReference>
<keyword evidence="6 9" id="KW-0378">Hydrolase</keyword>
<keyword evidence="5 8" id="KW-0479">Metal-binding</keyword>
<name>A0AAW2Z765_9EUKA</name>
<evidence type="ECO:0000256" key="1">
    <source>
        <dbReference type="ARBA" id="ARBA00001033"/>
    </source>
</evidence>
<dbReference type="GO" id="GO:0007165">
    <property type="term" value="P:signal transduction"/>
    <property type="evidence" value="ECO:0007669"/>
    <property type="project" value="TreeGrafter"/>
</dbReference>
<protein>
    <recommendedName>
        <fullName evidence="9">Inositol-1-monophosphatase</fullName>
        <ecNumber evidence="9">3.1.3.25</ecNumber>
    </recommendedName>
</protein>
<dbReference type="InterPro" id="IPR020550">
    <property type="entry name" value="Inositol_monophosphatase_CS"/>
</dbReference>
<evidence type="ECO:0000256" key="5">
    <source>
        <dbReference type="ARBA" id="ARBA00022723"/>
    </source>
</evidence>
<evidence type="ECO:0000256" key="6">
    <source>
        <dbReference type="ARBA" id="ARBA00022801"/>
    </source>
</evidence>